<organism evidence="7 8">
    <name type="scientific">Stylonychia lemnae</name>
    <name type="common">Ciliate</name>
    <dbReference type="NCBI Taxonomy" id="5949"/>
    <lineage>
        <taxon>Eukaryota</taxon>
        <taxon>Sar</taxon>
        <taxon>Alveolata</taxon>
        <taxon>Ciliophora</taxon>
        <taxon>Intramacronucleata</taxon>
        <taxon>Spirotrichea</taxon>
        <taxon>Stichotrichia</taxon>
        <taxon>Sporadotrichida</taxon>
        <taxon>Oxytrichidae</taxon>
        <taxon>Stylonychinae</taxon>
        <taxon>Stylonychia</taxon>
    </lineage>
</organism>
<evidence type="ECO:0000256" key="5">
    <source>
        <dbReference type="SAM" id="MobiDB-lite"/>
    </source>
</evidence>
<keyword evidence="4 6" id="KW-0472">Membrane</keyword>
<dbReference type="AlphaFoldDB" id="A0A078B439"/>
<keyword evidence="2 6" id="KW-0812">Transmembrane</keyword>
<feature type="region of interest" description="Disordered" evidence="5">
    <location>
        <begin position="385"/>
        <end position="411"/>
    </location>
</feature>
<feature type="transmembrane region" description="Helical" evidence="6">
    <location>
        <begin position="283"/>
        <end position="307"/>
    </location>
</feature>
<evidence type="ECO:0000256" key="2">
    <source>
        <dbReference type="ARBA" id="ARBA00022692"/>
    </source>
</evidence>
<evidence type="ECO:0000256" key="4">
    <source>
        <dbReference type="ARBA" id="ARBA00023136"/>
    </source>
</evidence>
<evidence type="ECO:0000256" key="6">
    <source>
        <dbReference type="SAM" id="Phobius"/>
    </source>
</evidence>
<name>A0A078B439_STYLE</name>
<comment type="subcellular location">
    <subcellularLocation>
        <location evidence="1">Membrane</location>
        <topology evidence="1">Multi-pass membrane protein</topology>
    </subcellularLocation>
</comment>
<dbReference type="Pfam" id="PF00335">
    <property type="entry name" value="Tetraspanin"/>
    <property type="match status" value="1"/>
</dbReference>
<evidence type="ECO:0000256" key="3">
    <source>
        <dbReference type="ARBA" id="ARBA00022989"/>
    </source>
</evidence>
<feature type="transmembrane region" description="Helical" evidence="6">
    <location>
        <begin position="54"/>
        <end position="74"/>
    </location>
</feature>
<proteinExistence type="predicted"/>
<sequence length="411" mass="47913">MCCCSVKCCRIYLAVLATIVIIAGIVVCVFSAMVKNEAIFDFHDDLQKYRRIPFAISLTFGIIMLLTGLFTFFVSYKYNRIMRIILGFLSFSLFITFIVFGSLLIKEYNEGMEVLDQVCRRMDSKDYDENNDMHNLILFAGEYDMILLLSSNTFMCSEICPCKKADINLWNERSLNYIGRTKYQYNDTEYNQNYDFDPLIFRDKGGYSNFFECLEIDKAIDKKHPDESEIIPDSMLRFIKNLEDTYHCNNFCESGEFYLFRDITEGPPRSNCMKPIQSLLKRLFQSGGAISFFASFSSFFLLVGLFFNCRYKSLKDYEQWNNQNQNRENDNSAIGQFKIDESNDIGYQNKIGQKGFQKRKDVVGGRTVNIDEDGQVQVEYVLTNNQDSFRNEPDPRQSIQKLNKNYDDTKI</sequence>
<dbReference type="InParanoid" id="A0A078B439"/>
<keyword evidence="8" id="KW-1185">Reference proteome</keyword>
<feature type="transmembrane region" description="Helical" evidence="6">
    <location>
        <begin position="86"/>
        <end position="105"/>
    </location>
</feature>
<dbReference type="EMBL" id="CCKQ01017423">
    <property type="protein sequence ID" value="CDW89300.1"/>
    <property type="molecule type" value="Genomic_DNA"/>
</dbReference>
<accession>A0A078B439</accession>
<evidence type="ECO:0000313" key="7">
    <source>
        <dbReference type="EMBL" id="CDW89300.1"/>
    </source>
</evidence>
<dbReference type="GO" id="GO:0016020">
    <property type="term" value="C:membrane"/>
    <property type="evidence" value="ECO:0007669"/>
    <property type="project" value="UniProtKB-SubCell"/>
</dbReference>
<evidence type="ECO:0000256" key="1">
    <source>
        <dbReference type="ARBA" id="ARBA00004141"/>
    </source>
</evidence>
<keyword evidence="3 6" id="KW-1133">Transmembrane helix</keyword>
<dbReference type="Proteomes" id="UP000039865">
    <property type="component" value="Unassembled WGS sequence"/>
</dbReference>
<protein>
    <submittedName>
        <fullName evidence="7">Tetraspanin family protein</fullName>
    </submittedName>
</protein>
<feature type="transmembrane region" description="Helical" evidence="6">
    <location>
        <begin position="12"/>
        <end position="34"/>
    </location>
</feature>
<reference evidence="7 8" key="1">
    <citation type="submission" date="2014-06" db="EMBL/GenBank/DDBJ databases">
        <authorList>
            <person name="Swart Estienne"/>
        </authorList>
    </citation>
    <scope>NUCLEOTIDE SEQUENCE [LARGE SCALE GENOMIC DNA]</scope>
    <source>
        <strain evidence="7 8">130c</strain>
    </source>
</reference>
<evidence type="ECO:0000313" key="8">
    <source>
        <dbReference type="Proteomes" id="UP000039865"/>
    </source>
</evidence>
<gene>
    <name evidence="7" type="primary">Contig18596.g19759</name>
    <name evidence="7" type="ORF">STYLEM_18432</name>
</gene>
<dbReference type="InterPro" id="IPR018499">
    <property type="entry name" value="Tetraspanin/Peripherin"/>
</dbReference>